<evidence type="ECO:0000256" key="3">
    <source>
        <dbReference type="ARBA" id="ARBA00034117"/>
    </source>
</evidence>
<dbReference type="Pfam" id="PF14021">
    <property type="entry name" value="TNT"/>
    <property type="match status" value="1"/>
</dbReference>
<dbReference type="GeneID" id="56473039"/>
<dbReference type="EMBL" id="CP017704">
    <property type="protein sequence ID" value="ASS94236.1"/>
    <property type="molecule type" value="Genomic_DNA"/>
</dbReference>
<comment type="similarity">
    <text evidence="3">In the N-terminal section; belongs to the LXG family.</text>
</comment>
<dbReference type="RefSeq" id="WP_094246601.1">
    <property type="nucleotide sequence ID" value="NZ_CP017704.1"/>
</dbReference>
<name>A0A223EG88_9BACI</name>
<dbReference type="InterPro" id="IPR027797">
    <property type="entry name" value="PT-TG_dom"/>
</dbReference>
<evidence type="ECO:0000256" key="1">
    <source>
        <dbReference type="ARBA" id="ARBA00004613"/>
    </source>
</evidence>
<evidence type="ECO:0000256" key="2">
    <source>
        <dbReference type="ARBA" id="ARBA00022525"/>
    </source>
</evidence>
<dbReference type="InterPro" id="IPR051768">
    <property type="entry name" value="Bact_secretion_toxin"/>
</dbReference>
<gene>
    <name evidence="5" type="ORF">BS1321_09855</name>
</gene>
<keyword evidence="2" id="KW-0964">Secreted</keyword>
<accession>A0A223EG88</accession>
<dbReference type="PROSITE" id="PS51756">
    <property type="entry name" value="LXG"/>
    <property type="match status" value="1"/>
</dbReference>
<evidence type="ECO:0000259" key="4">
    <source>
        <dbReference type="PROSITE" id="PS51756"/>
    </source>
</evidence>
<dbReference type="PANTHER" id="PTHR34976:SF2">
    <property type="entry name" value="TYPE VII SECRETION SYSTEM PROTEIN ESSD"/>
    <property type="match status" value="1"/>
</dbReference>
<dbReference type="AlphaFoldDB" id="A0A223EG88"/>
<dbReference type="GO" id="GO:0005576">
    <property type="term" value="C:extracellular region"/>
    <property type="evidence" value="ECO:0007669"/>
    <property type="project" value="UniProtKB-SubCell"/>
</dbReference>
<dbReference type="Proteomes" id="UP000214618">
    <property type="component" value="Chromosome"/>
</dbReference>
<dbReference type="Pfam" id="PF04740">
    <property type="entry name" value="LXG"/>
    <property type="match status" value="1"/>
</dbReference>
<dbReference type="InterPro" id="IPR025331">
    <property type="entry name" value="TNT"/>
</dbReference>
<protein>
    <recommendedName>
        <fullName evidence="4">LXG domain-containing protein</fullName>
    </recommendedName>
</protein>
<dbReference type="GO" id="GO:0050135">
    <property type="term" value="F:NADP+ nucleosidase activity"/>
    <property type="evidence" value="ECO:0007669"/>
    <property type="project" value="InterPro"/>
</dbReference>
<dbReference type="PANTHER" id="PTHR34976">
    <property type="entry name" value="RIBONUCLEASE YQCG-RELATED"/>
    <property type="match status" value="1"/>
</dbReference>
<proteinExistence type="inferred from homology"/>
<dbReference type="InterPro" id="IPR006829">
    <property type="entry name" value="LXG_dom"/>
</dbReference>
<evidence type="ECO:0000313" key="5">
    <source>
        <dbReference type="EMBL" id="ASS94236.1"/>
    </source>
</evidence>
<evidence type="ECO:0000313" key="6">
    <source>
        <dbReference type="Proteomes" id="UP000214618"/>
    </source>
</evidence>
<dbReference type="Pfam" id="PF14449">
    <property type="entry name" value="PT-TG"/>
    <property type="match status" value="1"/>
</dbReference>
<comment type="subcellular location">
    <subcellularLocation>
        <location evidence="1">Secreted</location>
    </subcellularLocation>
</comment>
<organism evidence="5 6">
    <name type="scientific">Peribacillus simplex NBRC 15720 = DSM 1321</name>
    <dbReference type="NCBI Taxonomy" id="1349754"/>
    <lineage>
        <taxon>Bacteria</taxon>
        <taxon>Bacillati</taxon>
        <taxon>Bacillota</taxon>
        <taxon>Bacilli</taxon>
        <taxon>Bacillales</taxon>
        <taxon>Bacillaceae</taxon>
        <taxon>Peribacillus</taxon>
    </lineage>
</organism>
<feature type="domain" description="LXG" evidence="4">
    <location>
        <begin position="1"/>
        <end position="235"/>
    </location>
</feature>
<sequence length="718" mass="79054">MKIYEAETLTAATKSRAKQYEELKKEVTALKKEFQGIVGLDNEFQGAGATAIKSFYEAQIEVADAWMELFTTQISFLEGIPATLEEADLSGNTVVEVPFLDGEVSNGINQAKSLVDEQANDLQRILNSIDDILPLDMFDQKNFNEKITLAGQRLDDTGTKVENVDRQLVEEYDVSVGQENVAVGLFRALLDATKQDGHVSPMTFNQSAFKNSDVYQVKDEVAGQMKDYQTFKKDQAEARKIEQEMEELENRPWYEKAWDTTKTFTGEFTGYYDSIRASTGVDPVTGRKLSDAERIAAGAMAAAGFIPVVGWAGRAIKGGSAIYKTAKGLNAANHALDAYKTTKGFSLLQKTEYGIYGLLAANGLGEAATGKDMFGNQLTEEQRQNGLLMALGIGGVAGAAKVADKVASGTKFVPYSKEFAQKQVQKVQATITDIARSGKTTLKNIGEELGKKEIPKRISMEQIYLAGGPTLRQVMMEKQTIKEAYQKFTVKDRKVEGVSGESISKGTDKGVKSASGATDIRNTKCTKADLHDYLKNIDEKLAGEYLKTEKWPREIQIPKDPSVLMPDGKIDWSQVPNDGFRLDAAGNPIKDPYISKIGEVIDRYGPAEGRFTSPVIDGKPYSYEQRSLPYLEDTSKYHQYKITGDFSKMESYINNCPNKGLKAAIEGYMKKYSLKFDDLVIQKGDIAPGFGSVGGGIQYQLPLPAKLLEDLGMIKLLF</sequence>
<reference evidence="5 6" key="1">
    <citation type="submission" date="2016-10" db="EMBL/GenBank/DDBJ databases">
        <title>The whole genome sequencing and assembly of Bacillus simplex DSM 1321 strain.</title>
        <authorList>
            <person name="Park M.-K."/>
            <person name="Lee Y.-J."/>
            <person name="Yi H."/>
            <person name="Bahn Y.-S."/>
            <person name="Kim J.F."/>
            <person name="Lee D.-W."/>
        </authorList>
    </citation>
    <scope>NUCLEOTIDE SEQUENCE [LARGE SCALE GENOMIC DNA]</scope>
    <source>
        <strain evidence="5 6">DSM 1321</strain>
    </source>
</reference>